<keyword evidence="2" id="KW-1185">Reference proteome</keyword>
<protein>
    <submittedName>
        <fullName evidence="1">Uncharacterized protein</fullName>
    </submittedName>
</protein>
<dbReference type="Proteomes" id="UP000055024">
    <property type="component" value="Unassembled WGS sequence"/>
</dbReference>
<name>A0A0V1HL38_9BILA</name>
<dbReference type="EMBL" id="JYDP01000055">
    <property type="protein sequence ID" value="KRZ10916.1"/>
    <property type="molecule type" value="Genomic_DNA"/>
</dbReference>
<evidence type="ECO:0000313" key="1">
    <source>
        <dbReference type="EMBL" id="KRZ10916.1"/>
    </source>
</evidence>
<accession>A0A0V1HL38</accession>
<reference evidence="1 2" key="1">
    <citation type="submission" date="2015-01" db="EMBL/GenBank/DDBJ databases">
        <title>Evolution of Trichinella species and genotypes.</title>
        <authorList>
            <person name="Korhonen P.K."/>
            <person name="Edoardo P."/>
            <person name="Giuseppe L.R."/>
            <person name="Gasser R.B."/>
        </authorList>
    </citation>
    <scope>NUCLEOTIDE SEQUENCE [LARGE SCALE GENOMIC DNA]</scope>
    <source>
        <strain evidence="1">ISS1029</strain>
    </source>
</reference>
<proteinExistence type="predicted"/>
<gene>
    <name evidence="1" type="ORF">T11_4592</name>
</gene>
<dbReference type="AlphaFoldDB" id="A0A0V1HL38"/>
<sequence>MIVHPVKQHSEYHLTTNYHKIFLSPGCQSATHQKGIHFRAITSQFSSSHTDQGRNKAYNGFLLTEHNIQVNIMHFFIIYM</sequence>
<evidence type="ECO:0000313" key="2">
    <source>
        <dbReference type="Proteomes" id="UP000055024"/>
    </source>
</evidence>
<comment type="caution">
    <text evidence="1">The sequence shown here is derived from an EMBL/GenBank/DDBJ whole genome shotgun (WGS) entry which is preliminary data.</text>
</comment>
<organism evidence="1 2">
    <name type="scientific">Trichinella zimbabwensis</name>
    <dbReference type="NCBI Taxonomy" id="268475"/>
    <lineage>
        <taxon>Eukaryota</taxon>
        <taxon>Metazoa</taxon>
        <taxon>Ecdysozoa</taxon>
        <taxon>Nematoda</taxon>
        <taxon>Enoplea</taxon>
        <taxon>Dorylaimia</taxon>
        <taxon>Trichinellida</taxon>
        <taxon>Trichinellidae</taxon>
        <taxon>Trichinella</taxon>
    </lineage>
</organism>